<dbReference type="InterPro" id="IPR006674">
    <property type="entry name" value="HD_domain"/>
</dbReference>
<proteinExistence type="predicted"/>
<dbReference type="GO" id="GO:0002953">
    <property type="term" value="F:5'-deoxynucleotidase activity"/>
    <property type="evidence" value="ECO:0007669"/>
    <property type="project" value="UniProtKB-EC"/>
</dbReference>
<dbReference type="EC" id="3.1.3.89" evidence="5"/>
<protein>
    <recommendedName>
        <fullName evidence="5">5'-deoxynucleotidase</fullName>
        <ecNumber evidence="5">3.1.3.89</ecNumber>
    </recommendedName>
</protein>
<evidence type="ECO:0000256" key="3">
    <source>
        <dbReference type="ARBA" id="ARBA00001941"/>
    </source>
</evidence>
<dbReference type="PANTHER" id="PTHR11845">
    <property type="entry name" value="5'-DEOXYNUCLEOTIDASE HDDC2"/>
    <property type="match status" value="1"/>
</dbReference>
<name>A0A4U8QD22_9FIRM</name>
<keyword evidence="6" id="KW-0479">Metal-binding</keyword>
<dbReference type="PANTHER" id="PTHR11845:SF13">
    <property type="entry name" value="5'-DEOXYNUCLEOTIDASE HDDC2"/>
    <property type="match status" value="1"/>
</dbReference>
<gene>
    <name evidence="9" type="ORF">DSM106044_00107</name>
</gene>
<comment type="catalytic activity">
    <reaction evidence="1">
        <text>a 2'-deoxyribonucleoside 5'-phosphate + H2O = a 2'-deoxyribonucleoside + phosphate</text>
        <dbReference type="Rhea" id="RHEA:36167"/>
        <dbReference type="ChEBI" id="CHEBI:15377"/>
        <dbReference type="ChEBI" id="CHEBI:18274"/>
        <dbReference type="ChEBI" id="CHEBI:43474"/>
        <dbReference type="ChEBI" id="CHEBI:65317"/>
        <dbReference type="EC" id="3.1.3.89"/>
    </reaction>
</comment>
<dbReference type="GO" id="GO:0046872">
    <property type="term" value="F:metal ion binding"/>
    <property type="evidence" value="ECO:0007669"/>
    <property type="project" value="UniProtKB-KW"/>
</dbReference>
<dbReference type="EMBL" id="QGQD01000002">
    <property type="protein sequence ID" value="TLD02951.1"/>
    <property type="molecule type" value="Genomic_DNA"/>
</dbReference>
<dbReference type="GO" id="GO:0005737">
    <property type="term" value="C:cytoplasm"/>
    <property type="evidence" value="ECO:0007669"/>
    <property type="project" value="TreeGrafter"/>
</dbReference>
<dbReference type="SMART" id="SM00471">
    <property type="entry name" value="HDc"/>
    <property type="match status" value="1"/>
</dbReference>
<evidence type="ECO:0000256" key="7">
    <source>
        <dbReference type="ARBA" id="ARBA00022801"/>
    </source>
</evidence>
<evidence type="ECO:0000256" key="2">
    <source>
        <dbReference type="ARBA" id="ARBA00001936"/>
    </source>
</evidence>
<feature type="domain" description="HD/PDEase" evidence="8">
    <location>
        <begin position="29"/>
        <end position="144"/>
    </location>
</feature>
<evidence type="ECO:0000256" key="6">
    <source>
        <dbReference type="ARBA" id="ARBA00022723"/>
    </source>
</evidence>
<keyword evidence="7" id="KW-0378">Hydrolase</keyword>
<accession>A0A4U8QD22</accession>
<dbReference type="RefSeq" id="WP_138001496.1">
    <property type="nucleotide sequence ID" value="NZ_QGQD01000002.1"/>
</dbReference>
<evidence type="ECO:0000256" key="1">
    <source>
        <dbReference type="ARBA" id="ARBA00001638"/>
    </source>
</evidence>
<evidence type="ECO:0000259" key="8">
    <source>
        <dbReference type="SMART" id="SM00471"/>
    </source>
</evidence>
<reference evidence="9 10" key="1">
    <citation type="journal article" date="2019" name="Anaerobe">
        <title>Detection of Robinsoniella peoriensis in multiple bone samples of a trauma patient.</title>
        <authorList>
            <person name="Schrottner P."/>
            <person name="Hartwich K."/>
            <person name="Bunk B."/>
            <person name="Schober I."/>
            <person name="Helbig S."/>
            <person name="Rudolph W.W."/>
            <person name="Gunzer F."/>
        </authorList>
    </citation>
    <scope>NUCLEOTIDE SEQUENCE [LARGE SCALE GENOMIC DNA]</scope>
    <source>
        <strain evidence="9 10">DSM 106044</strain>
    </source>
</reference>
<dbReference type="Pfam" id="PF13023">
    <property type="entry name" value="HD_3"/>
    <property type="match status" value="1"/>
</dbReference>
<sequence length="193" mass="22525">MNAESILKFLKLAEQLKCNTRHCETSSGRKESVAEHCFSLVMFAWLLQDDFPDLDMEKVMHMCLVHDMGEAVTGDIPCFEKTEEARAVEGSEIRNIAEMLDNGRKQEFLDLHREMEENKSKEARLFHVLDKMEAVIQHNEADISTWLPLEYELQMNYGVNEAREFTVTGKLRDLVLEQSRKKIMEKNNERERA</sequence>
<keyword evidence="10" id="KW-1185">Reference proteome</keyword>
<evidence type="ECO:0000256" key="5">
    <source>
        <dbReference type="ARBA" id="ARBA00012964"/>
    </source>
</evidence>
<dbReference type="SUPFAM" id="SSF109604">
    <property type="entry name" value="HD-domain/PDEase-like"/>
    <property type="match status" value="1"/>
</dbReference>
<organism evidence="9 10">
    <name type="scientific">Robinsoniella peoriensis</name>
    <dbReference type="NCBI Taxonomy" id="180332"/>
    <lineage>
        <taxon>Bacteria</taxon>
        <taxon>Bacillati</taxon>
        <taxon>Bacillota</taxon>
        <taxon>Clostridia</taxon>
        <taxon>Lachnospirales</taxon>
        <taxon>Lachnospiraceae</taxon>
        <taxon>Robinsoniella</taxon>
    </lineage>
</organism>
<comment type="subunit">
    <text evidence="4">Homodimer.</text>
</comment>
<comment type="cofactor">
    <cofactor evidence="3">
        <name>Co(2+)</name>
        <dbReference type="ChEBI" id="CHEBI:48828"/>
    </cofactor>
</comment>
<dbReference type="AlphaFoldDB" id="A0A4U8QD22"/>
<evidence type="ECO:0000256" key="4">
    <source>
        <dbReference type="ARBA" id="ARBA00011738"/>
    </source>
</evidence>
<evidence type="ECO:0000313" key="10">
    <source>
        <dbReference type="Proteomes" id="UP000306509"/>
    </source>
</evidence>
<comment type="cofactor">
    <cofactor evidence="2">
        <name>Mn(2+)</name>
        <dbReference type="ChEBI" id="CHEBI:29035"/>
    </cofactor>
</comment>
<comment type="caution">
    <text evidence="9">The sequence shown here is derived from an EMBL/GenBank/DDBJ whole genome shotgun (WGS) entry which is preliminary data.</text>
</comment>
<dbReference type="InterPro" id="IPR003607">
    <property type="entry name" value="HD/PDEase_dom"/>
</dbReference>
<dbReference type="Proteomes" id="UP000306509">
    <property type="component" value="Unassembled WGS sequence"/>
</dbReference>
<dbReference type="Gene3D" id="1.10.3210.10">
    <property type="entry name" value="Hypothetical protein af1432"/>
    <property type="match status" value="1"/>
</dbReference>
<dbReference type="STRING" id="180332.GCA_000797495_01279"/>
<evidence type="ECO:0000313" key="9">
    <source>
        <dbReference type="EMBL" id="TLD02951.1"/>
    </source>
</evidence>
<dbReference type="InterPro" id="IPR039356">
    <property type="entry name" value="YfbR/HDDC2"/>
</dbReference>